<keyword evidence="2" id="KW-1185">Reference proteome</keyword>
<evidence type="ECO:0000313" key="1">
    <source>
        <dbReference type="EMBL" id="RDH38239.1"/>
    </source>
</evidence>
<sequence>MPQSGNVAASGGWMSRVFILVILSRFSPTSPSMAHFLEHAACSDCYLAAEATSSKPSLAVGIEIQCGKAILDY</sequence>
<proteinExistence type="predicted"/>
<organism evidence="1 2">
    <name type="scientific">Aspergillus welwitschiae</name>
    <dbReference type="NCBI Taxonomy" id="1341132"/>
    <lineage>
        <taxon>Eukaryota</taxon>
        <taxon>Fungi</taxon>
        <taxon>Dikarya</taxon>
        <taxon>Ascomycota</taxon>
        <taxon>Pezizomycotina</taxon>
        <taxon>Eurotiomycetes</taxon>
        <taxon>Eurotiomycetidae</taxon>
        <taxon>Eurotiales</taxon>
        <taxon>Aspergillaceae</taxon>
        <taxon>Aspergillus</taxon>
        <taxon>Aspergillus subgen. Circumdati</taxon>
    </lineage>
</organism>
<evidence type="ECO:0000313" key="2">
    <source>
        <dbReference type="Proteomes" id="UP000253729"/>
    </source>
</evidence>
<accession>A0A3F3QH20</accession>
<dbReference type="AlphaFoldDB" id="A0A3F3QH20"/>
<dbReference type="GeneID" id="38133133"/>
<name>A0A3F3QH20_9EURO</name>
<dbReference type="Proteomes" id="UP000253729">
    <property type="component" value="Unassembled WGS sequence"/>
</dbReference>
<dbReference type="RefSeq" id="XP_026631261.1">
    <property type="nucleotide sequence ID" value="XM_026764777.1"/>
</dbReference>
<dbReference type="EMBL" id="KZ852034">
    <property type="protein sequence ID" value="RDH38239.1"/>
    <property type="molecule type" value="Genomic_DNA"/>
</dbReference>
<gene>
    <name evidence="1" type="ORF">BDQ94DRAFT_135913</name>
</gene>
<protein>
    <submittedName>
        <fullName evidence="1">Uncharacterized protein</fullName>
    </submittedName>
</protein>
<reference evidence="1 2" key="1">
    <citation type="submission" date="2018-07" db="EMBL/GenBank/DDBJ databases">
        <title>The genomes of Aspergillus section Nigri reveals drivers in fungal speciation.</title>
        <authorList>
            <consortium name="DOE Joint Genome Institute"/>
            <person name="Vesth T.C."/>
            <person name="Nybo J."/>
            <person name="Theobald S."/>
            <person name="Brandl J."/>
            <person name="Frisvad J.C."/>
            <person name="Nielsen K.F."/>
            <person name="Lyhne E.K."/>
            <person name="Kogle M.E."/>
            <person name="Kuo A."/>
            <person name="Riley R."/>
            <person name="Clum A."/>
            <person name="Nolan M."/>
            <person name="Lipzen A."/>
            <person name="Salamov A."/>
            <person name="Henrissat B."/>
            <person name="Wiebenga A."/>
            <person name="De vries R.P."/>
            <person name="Grigoriev I.V."/>
            <person name="Mortensen U.H."/>
            <person name="Andersen M.R."/>
            <person name="Baker S.E."/>
        </authorList>
    </citation>
    <scope>NUCLEOTIDE SEQUENCE [LARGE SCALE GENOMIC DNA]</scope>
    <source>
        <strain evidence="1 2">CBS 139.54b</strain>
    </source>
</reference>